<dbReference type="Proteomes" id="UP001428341">
    <property type="component" value="Unassembled WGS sequence"/>
</dbReference>
<organism evidence="2 3">
    <name type="scientific">Citrus x changshan-huyou</name>
    <dbReference type="NCBI Taxonomy" id="2935761"/>
    <lineage>
        <taxon>Eukaryota</taxon>
        <taxon>Viridiplantae</taxon>
        <taxon>Streptophyta</taxon>
        <taxon>Embryophyta</taxon>
        <taxon>Tracheophyta</taxon>
        <taxon>Spermatophyta</taxon>
        <taxon>Magnoliopsida</taxon>
        <taxon>eudicotyledons</taxon>
        <taxon>Gunneridae</taxon>
        <taxon>Pentapetalae</taxon>
        <taxon>rosids</taxon>
        <taxon>malvids</taxon>
        <taxon>Sapindales</taxon>
        <taxon>Rutaceae</taxon>
        <taxon>Aurantioideae</taxon>
        <taxon>Citrus</taxon>
    </lineage>
</organism>
<evidence type="ECO:0008006" key="4">
    <source>
        <dbReference type="Google" id="ProtNLM"/>
    </source>
</evidence>
<protein>
    <recommendedName>
        <fullName evidence="4">PB1 domain-containing protein</fullName>
    </recommendedName>
</protein>
<sequence length="337" mass="37843">MILLPFQMDQIHVKVHFDGKLIDLGEYEIECLSLVALINDVMEKVVNRHRLDDEKFMIMAQIPSSGAKQLLETDMELLSFVNLMLSRKITLLLLEMKSLPSEAMQSDILENHQTSFIPENSSENTLKWMFEAYEEGNKPTMADAIHHEQATNWTDEPLDNDDNEPLDNDDANSVDSINWTDDEIGEIVNIGNEDVENIIKSSDNSDFDNKALLSDYESGTNKAHQLIGQQQLSTYIRVKQSKLRSMQASQAQINQVVAQAPGIYGPQSTIGQQQQPAYIIARQRRARQGHDQGTGNNNNNGVINTEPVLKKVRKESKDRLNATQPSASKPDGFGGCM</sequence>
<evidence type="ECO:0000256" key="1">
    <source>
        <dbReference type="SAM" id="MobiDB-lite"/>
    </source>
</evidence>
<dbReference type="EMBL" id="JBCGBO010000024">
    <property type="protein sequence ID" value="KAK9183188.1"/>
    <property type="molecule type" value="Genomic_DNA"/>
</dbReference>
<name>A0AAP0LRF3_9ROSI</name>
<evidence type="ECO:0000313" key="2">
    <source>
        <dbReference type="EMBL" id="KAK9183188.1"/>
    </source>
</evidence>
<feature type="region of interest" description="Disordered" evidence="1">
    <location>
        <begin position="283"/>
        <end position="337"/>
    </location>
</feature>
<comment type="caution">
    <text evidence="2">The sequence shown here is derived from an EMBL/GenBank/DDBJ whole genome shotgun (WGS) entry which is preliminary data.</text>
</comment>
<accession>A0AAP0LRF3</accession>
<reference evidence="2 3" key="1">
    <citation type="submission" date="2024-05" db="EMBL/GenBank/DDBJ databases">
        <title>Haplotype-resolved chromosome-level genome assembly of Huyou (Citrus changshanensis).</title>
        <authorList>
            <person name="Miao C."/>
            <person name="Chen W."/>
            <person name="Wu Y."/>
            <person name="Wang L."/>
            <person name="Zhao S."/>
            <person name="Grierson D."/>
            <person name="Xu C."/>
            <person name="Chen K."/>
        </authorList>
    </citation>
    <scope>NUCLEOTIDE SEQUENCE [LARGE SCALE GENOMIC DNA]</scope>
    <source>
        <strain evidence="2">01-14</strain>
        <tissue evidence="2">Leaf</tissue>
    </source>
</reference>
<dbReference type="AlphaFoldDB" id="A0AAP0LRF3"/>
<proteinExistence type="predicted"/>
<gene>
    <name evidence="2" type="ORF">WN944_026337</name>
</gene>
<keyword evidence="3" id="KW-1185">Reference proteome</keyword>
<evidence type="ECO:0000313" key="3">
    <source>
        <dbReference type="Proteomes" id="UP001428341"/>
    </source>
</evidence>